<keyword evidence="3" id="KW-1185">Reference proteome</keyword>
<dbReference type="SUPFAM" id="SSF51735">
    <property type="entry name" value="NAD(P)-binding Rossmann-fold domains"/>
    <property type="match status" value="1"/>
</dbReference>
<dbReference type="STRING" id="51028.A0A0N4VDK2"/>
<dbReference type="WBParaSite" id="EVEC_0000868901-mRNA-1">
    <property type="protein sequence ID" value="EVEC_0000868901-mRNA-1"/>
    <property type="gene ID" value="EVEC_0000868901"/>
</dbReference>
<name>A0A0N4VDK2_ENTVE</name>
<dbReference type="PRINTS" id="PR00081">
    <property type="entry name" value="GDHRDH"/>
</dbReference>
<dbReference type="OrthoDB" id="1669814at2759"/>
<dbReference type="InterPro" id="IPR036291">
    <property type="entry name" value="NAD(P)-bd_dom_sf"/>
</dbReference>
<dbReference type="AlphaFoldDB" id="A0A0N4VDK2"/>
<dbReference type="GO" id="GO:0004090">
    <property type="term" value="F:carbonyl reductase (NADPH) activity"/>
    <property type="evidence" value="ECO:0007669"/>
    <property type="project" value="TreeGrafter"/>
</dbReference>
<reference evidence="4" key="1">
    <citation type="submission" date="2017-02" db="UniProtKB">
        <authorList>
            <consortium name="WormBaseParasite"/>
        </authorList>
    </citation>
    <scope>IDENTIFICATION</scope>
</reference>
<evidence type="ECO:0000313" key="3">
    <source>
        <dbReference type="Proteomes" id="UP000274131"/>
    </source>
</evidence>
<dbReference type="PANTHER" id="PTHR43943:SF16">
    <property type="entry name" value="DEHYDROGENASES, SHORT CHAIN"/>
    <property type="match status" value="1"/>
</dbReference>
<dbReference type="Pfam" id="PF00106">
    <property type="entry name" value="adh_short"/>
    <property type="match status" value="1"/>
</dbReference>
<evidence type="ECO:0000313" key="4">
    <source>
        <dbReference type="WBParaSite" id="EVEC_0000868901-mRNA-1"/>
    </source>
</evidence>
<protein>
    <submittedName>
        <fullName evidence="4">Dehydrogenase/reductase SDR family member 11</fullName>
    </submittedName>
</protein>
<organism evidence="4">
    <name type="scientific">Enterobius vermicularis</name>
    <name type="common">Human pinworm</name>
    <dbReference type="NCBI Taxonomy" id="51028"/>
    <lineage>
        <taxon>Eukaryota</taxon>
        <taxon>Metazoa</taxon>
        <taxon>Ecdysozoa</taxon>
        <taxon>Nematoda</taxon>
        <taxon>Chromadorea</taxon>
        <taxon>Rhabditida</taxon>
        <taxon>Spirurina</taxon>
        <taxon>Oxyuridomorpha</taxon>
        <taxon>Oxyuroidea</taxon>
        <taxon>Oxyuridae</taxon>
        <taxon>Enterobius</taxon>
    </lineage>
</organism>
<dbReference type="PANTHER" id="PTHR43943">
    <property type="entry name" value="DEHYDROGENASE/REDUCTASE (SDR FAMILY) MEMBER 4"/>
    <property type="match status" value="1"/>
</dbReference>
<proteinExistence type="inferred from homology"/>
<gene>
    <name evidence="2" type="ORF">EVEC_LOCUS8171</name>
</gene>
<dbReference type="Proteomes" id="UP000274131">
    <property type="component" value="Unassembled WGS sequence"/>
</dbReference>
<comment type="similarity">
    <text evidence="1">Belongs to the short-chain dehydrogenases/reductases (SDR) family.</text>
</comment>
<accession>A0A0N4VDK2</accession>
<dbReference type="EMBL" id="UXUI01009296">
    <property type="protein sequence ID" value="VDD93420.1"/>
    <property type="molecule type" value="Genomic_DNA"/>
</dbReference>
<evidence type="ECO:0000313" key="2">
    <source>
        <dbReference type="EMBL" id="VDD93420.1"/>
    </source>
</evidence>
<evidence type="ECO:0000256" key="1">
    <source>
        <dbReference type="ARBA" id="ARBA00006484"/>
    </source>
</evidence>
<sequence>MVIGGAENPYVTEHRRIHPLLSMNVPIYWSVNELFHVCAQDVHLLPSAGQSGVGITAVAELLAKRIAIVTASTKGVGFAIAKCLGLNGASVVISSKNKRNVEDAVKQLRSEGIYADGTVAQTEVAEDRRHLIQFAVQRYGELDVLVSTPVVKSNFTNLLSITVEEWDQMLNNNALVDLKCAVNRFLNITWGRNETVGECASAATFFVNTSFPFVV</sequence>
<dbReference type="Gene3D" id="3.40.50.720">
    <property type="entry name" value="NAD(P)-binding Rossmann-like Domain"/>
    <property type="match status" value="1"/>
</dbReference>
<reference evidence="2 3" key="2">
    <citation type="submission" date="2018-10" db="EMBL/GenBank/DDBJ databases">
        <authorList>
            <consortium name="Pathogen Informatics"/>
        </authorList>
    </citation>
    <scope>NUCLEOTIDE SEQUENCE [LARGE SCALE GENOMIC DNA]</scope>
</reference>
<dbReference type="InterPro" id="IPR002347">
    <property type="entry name" value="SDR_fam"/>
</dbReference>